<keyword evidence="3" id="KW-1185">Reference proteome</keyword>
<evidence type="ECO:0000313" key="3">
    <source>
        <dbReference type="Proteomes" id="UP000248044"/>
    </source>
</evidence>
<dbReference type="KEGG" id="abri:DFR85_10360"/>
<feature type="transmembrane region" description="Helical" evidence="1">
    <location>
        <begin position="33"/>
        <end position="54"/>
    </location>
</feature>
<dbReference type="AlphaFoldDB" id="A0A2U9IFW3"/>
<organism evidence="2 3">
    <name type="scientific">Acidianus brierleyi</name>
    <dbReference type="NCBI Taxonomy" id="41673"/>
    <lineage>
        <taxon>Archaea</taxon>
        <taxon>Thermoproteota</taxon>
        <taxon>Thermoprotei</taxon>
        <taxon>Sulfolobales</taxon>
        <taxon>Sulfolobaceae</taxon>
        <taxon>Acidianus</taxon>
    </lineage>
</organism>
<keyword evidence="1" id="KW-0472">Membrane</keyword>
<keyword evidence="1" id="KW-0812">Transmembrane</keyword>
<dbReference type="RefSeq" id="WP_110270819.1">
    <property type="nucleotide sequence ID" value="NZ_CP029289.2"/>
</dbReference>
<evidence type="ECO:0000256" key="1">
    <source>
        <dbReference type="SAM" id="Phobius"/>
    </source>
</evidence>
<reference evidence="2 3" key="1">
    <citation type="submission" date="2018-05" db="EMBL/GenBank/DDBJ databases">
        <title>Complete Genome Sequences of Extremely Thermoacidophilic, Metal-Mobilizing Type-Strain Members of the Archaeal Family Sulfolobaceae: Acidianus brierleyi DSM-1651T, Acidianus sulfidivorans DSM-18786T, Metallosphaera hakonensis DSM-7519T, and Metallosphaera prunae DSM-10039T.</title>
        <authorList>
            <person name="Counts J.A."/>
            <person name="Kelly R.M."/>
        </authorList>
    </citation>
    <scope>NUCLEOTIDE SEQUENCE [LARGE SCALE GENOMIC DNA]</scope>
    <source>
        <strain evidence="2 3">DSM 1651</strain>
    </source>
</reference>
<accession>A0A2U9IFW3</accession>
<dbReference type="GeneID" id="36832562"/>
<gene>
    <name evidence="2" type="ORF">DFR85_10360</name>
</gene>
<evidence type="ECO:0000313" key="2">
    <source>
        <dbReference type="EMBL" id="AWR94938.1"/>
    </source>
</evidence>
<dbReference type="Proteomes" id="UP000248044">
    <property type="component" value="Chromosome"/>
</dbReference>
<protein>
    <submittedName>
        <fullName evidence="2">Uncharacterized protein</fullName>
    </submittedName>
</protein>
<name>A0A2U9IFW3_9CREN</name>
<sequence length="115" mass="12838">MVKVTDIGKAVGYITGGSVVSVITEAFTHLSPLYISLTVIAYLLTIIVITFMLIRFEKGSEIDKIKAEILAEEDKTILEILNNNCLNAKVTQKDLCEKLKEYLEARINAFSNLEK</sequence>
<dbReference type="EMBL" id="CP029289">
    <property type="protein sequence ID" value="AWR94938.1"/>
    <property type="molecule type" value="Genomic_DNA"/>
</dbReference>
<keyword evidence="1" id="KW-1133">Transmembrane helix</keyword>
<proteinExistence type="predicted"/>